<dbReference type="InterPro" id="IPR010730">
    <property type="entry name" value="HET"/>
</dbReference>
<name>A0A9P4PKQ3_9PLEO</name>
<dbReference type="Pfam" id="PF26639">
    <property type="entry name" value="Het-6_barrel"/>
    <property type="match status" value="1"/>
</dbReference>
<gene>
    <name evidence="2" type="ORF">P171DRAFT_358981</name>
</gene>
<evidence type="ECO:0000313" key="2">
    <source>
        <dbReference type="EMBL" id="KAF2445830.1"/>
    </source>
</evidence>
<dbReference type="InterPro" id="IPR052895">
    <property type="entry name" value="HetReg/Transcr_Mod"/>
</dbReference>
<dbReference type="EMBL" id="MU001499">
    <property type="protein sequence ID" value="KAF2445830.1"/>
    <property type="molecule type" value="Genomic_DNA"/>
</dbReference>
<evidence type="ECO:0000313" key="3">
    <source>
        <dbReference type="Proteomes" id="UP000799764"/>
    </source>
</evidence>
<organism evidence="2 3">
    <name type="scientific">Karstenula rhodostoma CBS 690.94</name>
    <dbReference type="NCBI Taxonomy" id="1392251"/>
    <lineage>
        <taxon>Eukaryota</taxon>
        <taxon>Fungi</taxon>
        <taxon>Dikarya</taxon>
        <taxon>Ascomycota</taxon>
        <taxon>Pezizomycotina</taxon>
        <taxon>Dothideomycetes</taxon>
        <taxon>Pleosporomycetidae</taxon>
        <taxon>Pleosporales</taxon>
        <taxon>Massarineae</taxon>
        <taxon>Didymosphaeriaceae</taxon>
        <taxon>Karstenula</taxon>
    </lineage>
</organism>
<proteinExistence type="predicted"/>
<dbReference type="Proteomes" id="UP000799764">
    <property type="component" value="Unassembled WGS sequence"/>
</dbReference>
<dbReference type="PANTHER" id="PTHR24148">
    <property type="entry name" value="ANKYRIN REPEAT DOMAIN-CONTAINING PROTEIN 39 HOMOLOG-RELATED"/>
    <property type="match status" value="1"/>
</dbReference>
<comment type="caution">
    <text evidence="2">The sequence shown here is derived from an EMBL/GenBank/DDBJ whole genome shotgun (WGS) entry which is preliminary data.</text>
</comment>
<evidence type="ECO:0000259" key="1">
    <source>
        <dbReference type="Pfam" id="PF06985"/>
    </source>
</evidence>
<dbReference type="OrthoDB" id="3557394at2759"/>
<protein>
    <recommendedName>
        <fullName evidence="1">Heterokaryon incompatibility domain-containing protein</fullName>
    </recommendedName>
</protein>
<dbReference type="PANTHER" id="PTHR24148:SF73">
    <property type="entry name" value="HET DOMAIN PROTEIN (AFU_ORTHOLOGUE AFUA_8G01020)"/>
    <property type="match status" value="1"/>
</dbReference>
<sequence>MSGGSIYKPLLAEAQTIRLLRLRPNAFDRDIECELLERPIAEARNRYIAISYTWGNVNATKQVFIACNGVRVLVSENLLTILRRLRHPLRNANVWVDALCINQSDVSERTRQVKLMGDIYRNSRETVIWLGESTPEDEQGRRFSHTCSSTSNKLSQEQGGPLRLVWHGGAADEYMLNQYLQDCLHDDLSSADVPNDVFGAFCLISSLAHGTSSRLLEMLKYDESKLWSRYGQGHGLHDFLSGDVQLLGSRASRVFAGLQRIMSRPWWTRIWVIQETVLSQKATVHYGQLSAPWTMFSEAATRFAHDRQTFCLDLSGAFRGQSTLTTFSNTVLRIDKARQHHQARLDIDLLSLLWRFRPLEASDKRDKIFALLGLVTDWQNRPAMLPDYQMDVCTTFVQTAANIVQRTKSLTVLAGDLSAVLSRKRVNDLASWVMDWSLPCLPVEIDRVASLGLYNASGGHSSPVRLHRQHSILEASGTYVDYVIAVGDVSRHNQISETLAAIRSWNLETQRHQQRRTSYPTGCTYDEAFWRTLIGDIVHTSSGDPHDTRRANGKASCRRATSEDFEAYRAWRMWSRCISRDTLSRTATFTQQDLDDGISSIHYALKTATTSRRFFITSKGYMGFGPRTTQRGHEVWILSNSSVPFLLSATHTPAQLPHLGRSHTIKKCAASPLTTLLRPDGRDGRDAICNKPHGCRTMAGDCFVYGLMDGECVGSSVDDSTMKQVFLV</sequence>
<dbReference type="AlphaFoldDB" id="A0A9P4PKQ3"/>
<feature type="domain" description="Heterokaryon incompatibility" evidence="1">
    <location>
        <begin position="47"/>
        <end position="275"/>
    </location>
</feature>
<accession>A0A9P4PKQ3</accession>
<dbReference type="Pfam" id="PF06985">
    <property type="entry name" value="HET"/>
    <property type="match status" value="1"/>
</dbReference>
<keyword evidence="3" id="KW-1185">Reference proteome</keyword>
<reference evidence="2" key="1">
    <citation type="journal article" date="2020" name="Stud. Mycol.">
        <title>101 Dothideomycetes genomes: a test case for predicting lifestyles and emergence of pathogens.</title>
        <authorList>
            <person name="Haridas S."/>
            <person name="Albert R."/>
            <person name="Binder M."/>
            <person name="Bloem J."/>
            <person name="Labutti K."/>
            <person name="Salamov A."/>
            <person name="Andreopoulos B."/>
            <person name="Baker S."/>
            <person name="Barry K."/>
            <person name="Bills G."/>
            <person name="Bluhm B."/>
            <person name="Cannon C."/>
            <person name="Castanera R."/>
            <person name="Culley D."/>
            <person name="Daum C."/>
            <person name="Ezra D."/>
            <person name="Gonzalez J."/>
            <person name="Henrissat B."/>
            <person name="Kuo A."/>
            <person name="Liang C."/>
            <person name="Lipzen A."/>
            <person name="Lutzoni F."/>
            <person name="Magnuson J."/>
            <person name="Mondo S."/>
            <person name="Nolan M."/>
            <person name="Ohm R."/>
            <person name="Pangilinan J."/>
            <person name="Park H.-J."/>
            <person name="Ramirez L."/>
            <person name="Alfaro M."/>
            <person name="Sun H."/>
            <person name="Tritt A."/>
            <person name="Yoshinaga Y."/>
            <person name="Zwiers L.-H."/>
            <person name="Turgeon B."/>
            <person name="Goodwin S."/>
            <person name="Spatafora J."/>
            <person name="Crous P."/>
            <person name="Grigoriev I."/>
        </authorList>
    </citation>
    <scope>NUCLEOTIDE SEQUENCE</scope>
    <source>
        <strain evidence="2">CBS 690.94</strain>
    </source>
</reference>